<dbReference type="GO" id="GO:0016020">
    <property type="term" value="C:membrane"/>
    <property type="evidence" value="ECO:0007669"/>
    <property type="project" value="UniProtKB-SubCell"/>
</dbReference>
<feature type="transmembrane region" description="Helical" evidence="9">
    <location>
        <begin position="985"/>
        <end position="1004"/>
    </location>
</feature>
<accession>A0A194URX7</accession>
<keyword evidence="4 9" id="KW-1133">Transmembrane helix</keyword>
<dbReference type="Gene3D" id="1.20.58.340">
    <property type="entry name" value="Magnesium transport protein CorA, transmembrane region"/>
    <property type="match status" value="1"/>
</dbReference>
<evidence type="ECO:0000256" key="3">
    <source>
        <dbReference type="ARBA" id="ARBA00022737"/>
    </source>
</evidence>
<name>A0A194URX7_CYTMA</name>
<comment type="subcellular location">
    <subcellularLocation>
        <location evidence="1">Membrane</location>
        <topology evidence="1">Multi-pass membrane protein</topology>
    </subcellularLocation>
</comment>
<dbReference type="Pfam" id="PF01544">
    <property type="entry name" value="CorA"/>
    <property type="match status" value="1"/>
</dbReference>
<evidence type="ECO:0000256" key="8">
    <source>
        <dbReference type="SAM" id="MobiDB-lite"/>
    </source>
</evidence>
<dbReference type="Pfam" id="PF12796">
    <property type="entry name" value="Ank_2"/>
    <property type="match status" value="3"/>
</dbReference>
<dbReference type="InterPro" id="IPR045863">
    <property type="entry name" value="CorA_TM1_TM2"/>
</dbReference>
<keyword evidence="6 9" id="KW-0472">Membrane</keyword>
<dbReference type="InterPro" id="IPR002110">
    <property type="entry name" value="Ankyrin_rpt"/>
</dbReference>
<dbReference type="GO" id="GO:0046873">
    <property type="term" value="F:metal ion transmembrane transporter activity"/>
    <property type="evidence" value="ECO:0007669"/>
    <property type="project" value="InterPro"/>
</dbReference>
<evidence type="ECO:0000256" key="7">
    <source>
        <dbReference type="PROSITE-ProRule" id="PRU00023"/>
    </source>
</evidence>
<dbReference type="PANTHER" id="PTHR24173:SF74">
    <property type="entry name" value="ANKYRIN REPEAT DOMAIN-CONTAINING PROTEIN 16"/>
    <property type="match status" value="1"/>
</dbReference>
<evidence type="ECO:0000256" key="2">
    <source>
        <dbReference type="ARBA" id="ARBA00022692"/>
    </source>
</evidence>
<dbReference type="PROSITE" id="PS50297">
    <property type="entry name" value="ANK_REP_REGION"/>
    <property type="match status" value="4"/>
</dbReference>
<keyword evidence="5 7" id="KW-0040">ANK repeat</keyword>
<proteinExistence type="predicted"/>
<keyword evidence="3" id="KW-0677">Repeat</keyword>
<dbReference type="InterPro" id="IPR002523">
    <property type="entry name" value="MgTranspt_CorA/ZnTranspt_ZntB"/>
</dbReference>
<dbReference type="PANTHER" id="PTHR24173">
    <property type="entry name" value="ANKYRIN REPEAT CONTAINING"/>
    <property type="match status" value="1"/>
</dbReference>
<evidence type="ECO:0000313" key="11">
    <source>
        <dbReference type="Proteomes" id="UP000078576"/>
    </source>
</evidence>
<feature type="repeat" description="ANK" evidence="7">
    <location>
        <begin position="83"/>
        <end position="115"/>
    </location>
</feature>
<dbReference type="SUPFAM" id="SSF48403">
    <property type="entry name" value="Ankyrin repeat"/>
    <property type="match status" value="1"/>
</dbReference>
<dbReference type="SUPFAM" id="SSF144083">
    <property type="entry name" value="Magnesium transport protein CorA, transmembrane region"/>
    <property type="match status" value="1"/>
</dbReference>
<evidence type="ECO:0000256" key="6">
    <source>
        <dbReference type="ARBA" id="ARBA00023136"/>
    </source>
</evidence>
<organism evidence="10 11">
    <name type="scientific">Cytospora mali</name>
    <name type="common">Apple Valsa canker fungus</name>
    <name type="synonym">Valsa mali</name>
    <dbReference type="NCBI Taxonomy" id="578113"/>
    <lineage>
        <taxon>Eukaryota</taxon>
        <taxon>Fungi</taxon>
        <taxon>Dikarya</taxon>
        <taxon>Ascomycota</taxon>
        <taxon>Pezizomycotina</taxon>
        <taxon>Sordariomycetes</taxon>
        <taxon>Sordariomycetidae</taxon>
        <taxon>Diaporthales</taxon>
        <taxon>Cytosporaceae</taxon>
        <taxon>Cytospora</taxon>
    </lineage>
</organism>
<feature type="repeat" description="ANK" evidence="7">
    <location>
        <begin position="116"/>
        <end position="148"/>
    </location>
</feature>
<dbReference type="PRINTS" id="PR01415">
    <property type="entry name" value="ANKYRIN"/>
</dbReference>
<reference evidence="11" key="1">
    <citation type="submission" date="2014-12" db="EMBL/GenBank/DDBJ databases">
        <title>Genome Sequence of Valsa Canker Pathogens Uncovers a Specific Adaption of Colonization on Woody Bark.</title>
        <authorList>
            <person name="Yin Z."/>
            <person name="Liu H."/>
            <person name="Gao X."/>
            <person name="Li Z."/>
            <person name="Song N."/>
            <person name="Ke X."/>
            <person name="Dai Q."/>
            <person name="Wu Y."/>
            <person name="Sun Y."/>
            <person name="Xu J.-R."/>
            <person name="Kang Z.K."/>
            <person name="Wang L."/>
            <person name="Huang L."/>
        </authorList>
    </citation>
    <scope>NUCLEOTIDE SEQUENCE [LARGE SCALE GENOMIC DNA]</scope>
    <source>
        <strain evidence="11">SXYL134</strain>
    </source>
</reference>
<evidence type="ECO:0000256" key="1">
    <source>
        <dbReference type="ARBA" id="ARBA00004141"/>
    </source>
</evidence>
<dbReference type="STRING" id="694573.A0A194URX7"/>
<feature type="compositionally biased region" description="Basic and acidic residues" evidence="8">
    <location>
        <begin position="144"/>
        <end position="159"/>
    </location>
</feature>
<dbReference type="EMBL" id="KN714673">
    <property type="protein sequence ID" value="KUI54403.1"/>
    <property type="molecule type" value="Genomic_DNA"/>
</dbReference>
<feature type="repeat" description="ANK" evidence="7">
    <location>
        <begin position="297"/>
        <end position="318"/>
    </location>
</feature>
<feature type="region of interest" description="Disordered" evidence="8">
    <location>
        <begin position="515"/>
        <end position="580"/>
    </location>
</feature>
<dbReference type="OrthoDB" id="341259at2759"/>
<evidence type="ECO:0000256" key="5">
    <source>
        <dbReference type="ARBA" id="ARBA00023043"/>
    </source>
</evidence>
<feature type="repeat" description="ANK" evidence="7">
    <location>
        <begin position="264"/>
        <end position="296"/>
    </location>
</feature>
<dbReference type="SMART" id="SM00248">
    <property type="entry name" value="ANK"/>
    <property type="match status" value="9"/>
</dbReference>
<protein>
    <submittedName>
        <fullName evidence="10">Ankyrin repeat domain-containing protein 50</fullName>
    </submittedName>
</protein>
<dbReference type="Gene3D" id="1.25.40.20">
    <property type="entry name" value="Ankyrin repeat-containing domain"/>
    <property type="match status" value="3"/>
</dbReference>
<keyword evidence="2 9" id="KW-0812">Transmembrane</keyword>
<sequence length="1144" mass="128711">MTTASLSSSNAPGPIQRHIRLLSACVSDHEARVREVLSEEPWSSPADRDALRQALVKVATKGSLKLLRLLLEHGADVHPRRENELSPLFKAAEAGHLPVVTELLAHRADPNWRGRNGQTALFPACVRGHDAVVQALLDGGADPDGGRNEKGKPGDKDGKTPLLFLASEKRGRWSMKTVRLLLQRDIDMDPKDSLGRTPLHWTAKNGYLDFASALLGGELGKRADVNAPQNRGKTALHLAAEHNQVDFVELLLGHGACPDAASDGRWTPLHNASEKGHHVIVDKLLAAGANVNAELSNRMTPLHWAAFNGHEEVVRLLLARPETNLSVKDQFERTALLCAAERYHKELVHLLSPARAADRLSEEAREASKQFRATVVDFGDFQERKFLKGDVREKKKQLVFKPTVYELLYGWEDTEKKKPKVPILTKNVKWEPHFRWIHLPANNIAWVETLLAKSFVEGGFRDVEGFKALEKSFDQEHRGAFAHDTFMRSHCRRVPSRRTENGDLSLGVVTEQTTDINGQASQAGAESIITDTSENSTVKADTRKKGKSEQIAERHPTRAKRKKGDPGNPPGTKEARLGIRQPSFASTAAFRQLVNNGKMVLFMPFLHYETHEERLKMSETIRKARKGGLLTQNASRDELLVHAYIDQLHPRRTLDQFLYHGIDTTHRDNDQVVWRYCDKHGFEPKKVFMVDQLWMWILGGDTVVTCFPQRWDQPKQDPLNVVDGIVEETNAKTRPPIQSVYDLALLITGRAAGMFDRHRFDEQQYQFLDMFESSIGNVTDKESQLFRKFHKASQRSTQWLERHRHGSDDDNIEHEFSDDLLNIHQETQLLAEIKDIQDELNIICNILDSQIIVLEDFQKGIVEELSLEGSRKTTDAVVKEIKRRFEEQQRMIWVHRNDIERMNNQAAGISHGLTNLLDLKQKHSNALEARFAREQAISAAKQGQTIMVFTIVTIVFLPMSFIASFFSINFADWGDGLTIGYGSKYMFGIGLAISFVFVAMAFLVHDISDACKALIRGTRTYADCLSRKTRSLPSENETPPDAVSLRTFRTIKPGTAGAASTTAYRWAAEDMDWKRRGLEAPDGGVSRLSRDRDRYGHARLGGMSPLRYGGRKLSIGSGRGTPWARPSLDARRGFSEDLERGGVL</sequence>
<keyword evidence="11" id="KW-1185">Reference proteome</keyword>
<gene>
    <name evidence="10" type="ORF">VP1G_01818</name>
</gene>
<feature type="compositionally biased region" description="Basic and acidic residues" evidence="8">
    <location>
        <begin position="540"/>
        <end position="556"/>
    </location>
</feature>
<feature type="transmembrane region" description="Helical" evidence="9">
    <location>
        <begin position="946"/>
        <end position="973"/>
    </location>
</feature>
<feature type="compositionally biased region" description="Polar residues" evidence="8">
    <location>
        <begin position="515"/>
        <end position="539"/>
    </location>
</feature>
<feature type="repeat" description="ANK" evidence="7">
    <location>
        <begin position="231"/>
        <end position="263"/>
    </location>
</feature>
<evidence type="ECO:0000256" key="9">
    <source>
        <dbReference type="SAM" id="Phobius"/>
    </source>
</evidence>
<feature type="region of interest" description="Disordered" evidence="8">
    <location>
        <begin position="137"/>
        <end position="161"/>
    </location>
</feature>
<dbReference type="Proteomes" id="UP000078576">
    <property type="component" value="Unassembled WGS sequence"/>
</dbReference>
<dbReference type="AlphaFoldDB" id="A0A194URX7"/>
<dbReference type="PROSITE" id="PS50088">
    <property type="entry name" value="ANK_REPEAT"/>
    <property type="match status" value="5"/>
</dbReference>
<dbReference type="InterPro" id="IPR036770">
    <property type="entry name" value="Ankyrin_rpt-contain_sf"/>
</dbReference>
<evidence type="ECO:0000313" key="10">
    <source>
        <dbReference type="EMBL" id="KUI54403.1"/>
    </source>
</evidence>
<evidence type="ECO:0000256" key="4">
    <source>
        <dbReference type="ARBA" id="ARBA00022989"/>
    </source>
</evidence>